<dbReference type="RefSeq" id="WP_200805852.1">
    <property type="nucleotide sequence ID" value="NZ_FWWT01000006.1"/>
</dbReference>
<accession>A0A1W1UIL3</accession>
<sequence length="300" mass="35333">MPVFEESFYYFITHDLANMAARASENELRRVYSLVEKLIESTNEDAVVKQKKRENIKAEKINITEIITQQTAKKLKNQIDQETEELIYYIKQRVFLRFSDLFKESFNPMVLRDDGHNLKQVLRNCLNELLEQIGFDFAQEMRATTVRLDRFAEKITAEYQIMLGEKIRDVNQDVSFSTFEFKNEREIDFEVAFKDISSGLFAKAMDYFKNPKAFFEKGENKLMSEEISRVLTVEADEYLQNEQKRIQTLYESVLEDEFEKLIKQIKEQVEDFYLSLLSALDGGVSAKQLNEIKESLTEFI</sequence>
<dbReference type="STRING" id="656914.SAMN00017405_2001"/>
<protein>
    <submittedName>
        <fullName evidence="1">Uncharacterized protein</fullName>
    </submittedName>
</protein>
<evidence type="ECO:0000313" key="2">
    <source>
        <dbReference type="Proteomes" id="UP000192731"/>
    </source>
</evidence>
<reference evidence="1 2" key="1">
    <citation type="submission" date="2017-04" db="EMBL/GenBank/DDBJ databases">
        <authorList>
            <person name="Afonso C.L."/>
            <person name="Miller P.J."/>
            <person name="Scott M.A."/>
            <person name="Spackman E."/>
            <person name="Goraichik I."/>
            <person name="Dimitrov K.M."/>
            <person name="Suarez D.L."/>
            <person name="Swayne D.E."/>
        </authorList>
    </citation>
    <scope>NUCLEOTIDE SEQUENCE [LARGE SCALE GENOMIC DNA]</scope>
    <source>
        <strain evidence="1 2">DSM 11270</strain>
    </source>
</reference>
<evidence type="ECO:0000313" key="1">
    <source>
        <dbReference type="EMBL" id="SMB80869.1"/>
    </source>
</evidence>
<keyword evidence="2" id="KW-1185">Reference proteome</keyword>
<proteinExistence type="predicted"/>
<dbReference type="Proteomes" id="UP000192731">
    <property type="component" value="Unassembled WGS sequence"/>
</dbReference>
<name>A0A1W1UIL3_DESTI</name>
<dbReference type="AlphaFoldDB" id="A0A1W1UIL3"/>
<organism evidence="1 2">
    <name type="scientific">Desulfonispora thiosulfatigenes DSM 11270</name>
    <dbReference type="NCBI Taxonomy" id="656914"/>
    <lineage>
        <taxon>Bacteria</taxon>
        <taxon>Bacillati</taxon>
        <taxon>Bacillota</taxon>
        <taxon>Clostridia</taxon>
        <taxon>Eubacteriales</taxon>
        <taxon>Peptococcaceae</taxon>
        <taxon>Desulfonispora</taxon>
    </lineage>
</organism>
<dbReference type="EMBL" id="FWWT01000006">
    <property type="protein sequence ID" value="SMB80869.1"/>
    <property type="molecule type" value="Genomic_DNA"/>
</dbReference>
<gene>
    <name evidence="1" type="ORF">SAMN00017405_2001</name>
</gene>